<feature type="transmembrane region" description="Helical" evidence="8">
    <location>
        <begin position="376"/>
        <end position="397"/>
    </location>
</feature>
<evidence type="ECO:0000313" key="11">
    <source>
        <dbReference type="Proteomes" id="UP001525379"/>
    </source>
</evidence>
<dbReference type="PROSITE" id="PS00217">
    <property type="entry name" value="SUGAR_TRANSPORT_2"/>
    <property type="match status" value="1"/>
</dbReference>
<comment type="caution">
    <text evidence="10">The sequence shown here is derived from an EMBL/GenBank/DDBJ whole genome shotgun (WGS) entry which is preliminary data.</text>
</comment>
<dbReference type="PANTHER" id="PTHR43528">
    <property type="entry name" value="ALPHA-KETOGLUTARATE PERMEASE"/>
    <property type="match status" value="1"/>
</dbReference>
<protein>
    <submittedName>
        <fullName evidence="10">MFS transporter</fullName>
    </submittedName>
</protein>
<keyword evidence="6 8" id="KW-1133">Transmembrane helix</keyword>
<dbReference type="InterPro" id="IPR051084">
    <property type="entry name" value="H+-coupled_symporters"/>
</dbReference>
<feature type="transmembrane region" description="Helical" evidence="8">
    <location>
        <begin position="160"/>
        <end position="184"/>
    </location>
</feature>
<evidence type="ECO:0000256" key="4">
    <source>
        <dbReference type="ARBA" id="ARBA00022692"/>
    </source>
</evidence>
<dbReference type="SUPFAM" id="SSF103473">
    <property type="entry name" value="MFS general substrate transporter"/>
    <property type="match status" value="1"/>
</dbReference>
<keyword evidence="11" id="KW-1185">Reference proteome</keyword>
<evidence type="ECO:0000256" key="2">
    <source>
        <dbReference type="ARBA" id="ARBA00022448"/>
    </source>
</evidence>
<organism evidence="10 11">
    <name type="scientific">Pseudoclavibacter albus</name>
    <dbReference type="NCBI Taxonomy" id="272241"/>
    <lineage>
        <taxon>Bacteria</taxon>
        <taxon>Bacillati</taxon>
        <taxon>Actinomycetota</taxon>
        <taxon>Actinomycetes</taxon>
        <taxon>Micrococcales</taxon>
        <taxon>Microbacteriaceae</taxon>
        <taxon>Pseudoclavibacter</taxon>
    </lineage>
</organism>
<evidence type="ECO:0000256" key="1">
    <source>
        <dbReference type="ARBA" id="ARBA00004651"/>
    </source>
</evidence>
<dbReference type="InterPro" id="IPR005828">
    <property type="entry name" value="MFS_sugar_transport-like"/>
</dbReference>
<evidence type="ECO:0000256" key="3">
    <source>
        <dbReference type="ARBA" id="ARBA00022475"/>
    </source>
</evidence>
<feature type="transmembrane region" description="Helical" evidence="8">
    <location>
        <begin position="190"/>
        <end position="210"/>
    </location>
</feature>
<keyword evidence="4 8" id="KW-0812">Transmembrane</keyword>
<feature type="transmembrane region" description="Helical" evidence="8">
    <location>
        <begin position="340"/>
        <end position="364"/>
    </location>
</feature>
<proteinExistence type="predicted"/>
<feature type="transmembrane region" description="Helical" evidence="8">
    <location>
        <begin position="315"/>
        <end position="334"/>
    </location>
</feature>
<keyword evidence="2" id="KW-0813">Transport</keyword>
<reference evidence="10 11" key="1">
    <citation type="submission" date="2022-04" db="EMBL/GenBank/DDBJ databases">
        <title>Human microbiome associated bacterial genomes.</title>
        <authorList>
            <person name="Sandstrom S."/>
            <person name="Salamzade R."/>
            <person name="Kalan L.R."/>
        </authorList>
    </citation>
    <scope>NUCLEOTIDE SEQUENCE [LARGE SCALE GENOMIC DNA]</scope>
    <source>
        <strain evidence="11">p3-SID1799</strain>
    </source>
</reference>
<dbReference type="Proteomes" id="UP001525379">
    <property type="component" value="Unassembled WGS sequence"/>
</dbReference>
<evidence type="ECO:0000256" key="6">
    <source>
        <dbReference type="ARBA" id="ARBA00022989"/>
    </source>
</evidence>
<keyword evidence="5" id="KW-0769">Symport</keyword>
<keyword evidence="7 8" id="KW-0472">Membrane</keyword>
<evidence type="ECO:0000313" key="10">
    <source>
        <dbReference type="EMBL" id="MCT2043007.1"/>
    </source>
</evidence>
<gene>
    <name evidence="10" type="ORF">M3D15_06640</name>
</gene>
<evidence type="ECO:0000259" key="9">
    <source>
        <dbReference type="PROSITE" id="PS50850"/>
    </source>
</evidence>
<evidence type="ECO:0000256" key="8">
    <source>
        <dbReference type="SAM" id="Phobius"/>
    </source>
</evidence>
<dbReference type="Pfam" id="PF00083">
    <property type="entry name" value="Sugar_tr"/>
    <property type="match status" value="2"/>
</dbReference>
<dbReference type="PANTHER" id="PTHR43528:SF1">
    <property type="entry name" value="ALPHA-KETOGLUTARATE PERMEASE"/>
    <property type="match status" value="1"/>
</dbReference>
<dbReference type="PROSITE" id="PS50850">
    <property type="entry name" value="MFS"/>
    <property type="match status" value="1"/>
</dbReference>
<feature type="transmembrane region" description="Helical" evidence="8">
    <location>
        <begin position="91"/>
        <end position="109"/>
    </location>
</feature>
<dbReference type="InterPro" id="IPR036259">
    <property type="entry name" value="MFS_trans_sf"/>
</dbReference>
<dbReference type="PROSITE" id="PS00216">
    <property type="entry name" value="SUGAR_TRANSPORT_1"/>
    <property type="match status" value="1"/>
</dbReference>
<dbReference type="RefSeq" id="WP_206395515.1">
    <property type="nucleotide sequence ID" value="NZ_JAFDPW010000005.1"/>
</dbReference>
<feature type="transmembrane region" description="Helical" evidence="8">
    <location>
        <begin position="409"/>
        <end position="428"/>
    </location>
</feature>
<dbReference type="EMBL" id="JALXSQ010000022">
    <property type="protein sequence ID" value="MCT2043007.1"/>
    <property type="molecule type" value="Genomic_DNA"/>
</dbReference>
<dbReference type="InterPro" id="IPR005829">
    <property type="entry name" value="Sugar_transporter_CS"/>
</dbReference>
<feature type="transmembrane region" description="Helical" evidence="8">
    <location>
        <begin position="248"/>
        <end position="267"/>
    </location>
</feature>
<feature type="transmembrane region" description="Helical" evidence="8">
    <location>
        <begin position="59"/>
        <end position="79"/>
    </location>
</feature>
<accession>A0ABT2HXG2</accession>
<dbReference type="Gene3D" id="1.20.1250.20">
    <property type="entry name" value="MFS general substrate transporter like domains"/>
    <property type="match status" value="1"/>
</dbReference>
<name>A0ABT2HXG2_9MICO</name>
<comment type="subcellular location">
    <subcellularLocation>
        <location evidence="1">Cell membrane</location>
        <topology evidence="1">Multi-pass membrane protein</topology>
    </subcellularLocation>
</comment>
<evidence type="ECO:0000256" key="5">
    <source>
        <dbReference type="ARBA" id="ARBA00022847"/>
    </source>
</evidence>
<feature type="domain" description="Major facilitator superfamily (MFS) profile" evidence="9">
    <location>
        <begin position="20"/>
        <end position="431"/>
    </location>
</feature>
<keyword evidence="3" id="KW-1003">Cell membrane</keyword>
<feature type="transmembrane region" description="Helical" evidence="8">
    <location>
        <begin position="115"/>
        <end position="139"/>
    </location>
</feature>
<sequence>MTQDTTALHAPTSTARAIGNTLKGSLGNLIEWYDVYAYSVFQTYFKDQFFAPEDENADIYIWAGFALTFLARPLGAWFFGRFADRHGRKASLTLSVTIMAIGSLAIALLPTRVDIGVWAAVLLMFIRLVQGFATGGEYAASATYMSEAATANRRGFFSSFQYVTLVGGHVLAQLTLLLLTAFMSKPELEAWGWRIPFFIGALGALIVFWLRKTMDESLSSEYLEKVRTGVITQTGTVKELFLHYWKPLLVCFLFTFGGTVAFYTYSVNGPAVIKATFKETDPMLANWINLASLTFFMLIQPIGGLISDKIGRKPVFLFFGVLGVAWTWVVLTFLPQQQNGWMAFLMICVSYVILTGYTSINAIFKAELFPAHVRALAVGLGYGLANSIFGGTSPMIYQLAKANGATVWFTVYVTFCIAVTLVTTLVVMRNKGETHLDVEQGRAYES</sequence>
<feature type="transmembrane region" description="Helical" evidence="8">
    <location>
        <begin position="287"/>
        <end position="306"/>
    </location>
</feature>
<dbReference type="InterPro" id="IPR020846">
    <property type="entry name" value="MFS_dom"/>
</dbReference>
<evidence type="ECO:0000256" key="7">
    <source>
        <dbReference type="ARBA" id="ARBA00023136"/>
    </source>
</evidence>